<dbReference type="GO" id="GO:0006207">
    <property type="term" value="P:'de novo' pyrimidine nucleobase biosynthetic process"/>
    <property type="evidence" value="ECO:0007669"/>
    <property type="project" value="InterPro"/>
</dbReference>
<feature type="binding site" evidence="11">
    <location>
        <position position="351"/>
    </location>
    <ligand>
        <name>substrate</name>
    </ligand>
</feature>
<dbReference type="GeneID" id="43596919"/>
<feature type="domain" description="Orotidine 5'-phosphate decarboxylase" evidence="13">
    <location>
        <begin position="47"/>
        <end position="366"/>
    </location>
</feature>
<proteinExistence type="inferred from homology"/>
<evidence type="ECO:0000256" key="9">
    <source>
        <dbReference type="ARBA" id="ARBA00033428"/>
    </source>
</evidence>
<evidence type="ECO:0000256" key="4">
    <source>
        <dbReference type="ARBA" id="ARBA00021923"/>
    </source>
</evidence>
<dbReference type="Proteomes" id="UP000254866">
    <property type="component" value="Unassembled WGS sequence"/>
</dbReference>
<dbReference type="PANTHER" id="PTHR32119:SF2">
    <property type="entry name" value="OROTIDINE 5'-PHOSPHATE DECARBOXYLASE"/>
    <property type="match status" value="1"/>
</dbReference>
<feature type="binding site" evidence="11">
    <location>
        <position position="350"/>
    </location>
    <ligand>
        <name>substrate</name>
    </ligand>
</feature>
<gene>
    <name evidence="14" type="ORF">BP5553_04070</name>
</gene>
<reference evidence="14 15" key="1">
    <citation type="journal article" date="2018" name="IMA Fungus">
        <title>IMA Genome-F 9: Draft genome sequence of Annulohypoxylon stygium, Aspergillus mulundensis, Berkeleyomyces basicola (syn. Thielaviopsis basicola), Ceratocystis smalleyi, two Cercospora beticola strains, Coleophoma cylindrospora, Fusarium fracticaudum, Phialophora cf. hyalina, and Morchella septimelata.</title>
        <authorList>
            <person name="Wingfield B.D."/>
            <person name="Bills G.F."/>
            <person name="Dong Y."/>
            <person name="Huang W."/>
            <person name="Nel W.J."/>
            <person name="Swalarsk-Parry B.S."/>
            <person name="Vaghefi N."/>
            <person name="Wilken P.M."/>
            <person name="An Z."/>
            <person name="de Beer Z.W."/>
            <person name="De Vos L."/>
            <person name="Chen L."/>
            <person name="Duong T.A."/>
            <person name="Gao Y."/>
            <person name="Hammerbacher A."/>
            <person name="Kikkert J.R."/>
            <person name="Li Y."/>
            <person name="Li H."/>
            <person name="Li K."/>
            <person name="Li Q."/>
            <person name="Liu X."/>
            <person name="Ma X."/>
            <person name="Naidoo K."/>
            <person name="Pethybridge S.J."/>
            <person name="Sun J."/>
            <person name="Steenkamp E.T."/>
            <person name="van der Nest M.A."/>
            <person name="van Wyk S."/>
            <person name="Wingfield M.J."/>
            <person name="Xiong C."/>
            <person name="Yue Q."/>
            <person name="Zhang X."/>
        </authorList>
    </citation>
    <scope>NUCLEOTIDE SEQUENCE [LARGE SCALE GENOMIC DNA]</scope>
    <source>
        <strain evidence="14 15">BP 5553</strain>
    </source>
</reference>
<feature type="region of interest" description="Disordered" evidence="12">
    <location>
        <begin position="172"/>
        <end position="206"/>
    </location>
</feature>
<feature type="active site" description="For OMPdecase activity" evidence="10">
    <location>
        <position position="110"/>
    </location>
</feature>
<dbReference type="SUPFAM" id="SSF51366">
    <property type="entry name" value="Ribulose-phoshate binding barrel"/>
    <property type="match status" value="1"/>
</dbReference>
<evidence type="ECO:0000259" key="13">
    <source>
        <dbReference type="SMART" id="SM00934"/>
    </source>
</evidence>
<dbReference type="Pfam" id="PF00215">
    <property type="entry name" value="OMPdecase"/>
    <property type="match status" value="1"/>
</dbReference>
<dbReference type="PANTHER" id="PTHR32119">
    <property type="entry name" value="OROTIDINE 5'-PHOSPHATE DECARBOXYLASE"/>
    <property type="match status" value="1"/>
</dbReference>
<dbReference type="AlphaFoldDB" id="A0A370TW24"/>
<sequence length="381" mass="42386">MSTSDPLRDPHARPHHVTKASYSDRATDAAHPLSAYLLRLMTLKKSNLCLSADVSTTNQLLYLANAVGPSIVVLKTHYDLISNWDYNPTTGTGARLARLARRHGFLVFEDRKFGDIGNTVQLQYTEGTAKIIEWSHITNVNMVPGKAAVDALAEAAMKWRERKRYQVKTDISVGTPRSGSVNSDDEEEDDTVTPMPETNGLDVGQSSNYGRKASIVSITTVSQHFEPINSPRLSEDLEEESFLGIEEAPMERGLLILAQMSSKGNFMNREYTDACVESAREHKDFVMGFVAQESLNTQSDDQFINMTPGCQLPPEQEDEDAEIQGDGKGQQYNTPQKIIGLKGNDIVIVGRGIIKSEDPVREAERYRKKAWEAYEERIASS</sequence>
<feature type="binding site" evidence="11">
    <location>
        <position position="53"/>
    </location>
    <ligand>
        <name>substrate</name>
    </ligand>
</feature>
<comment type="similarity">
    <text evidence="2">Belongs to the OMP decarboxylase family.</text>
</comment>
<evidence type="ECO:0000256" key="11">
    <source>
        <dbReference type="PIRSR" id="PIRSR614732-2"/>
    </source>
</evidence>
<dbReference type="InterPro" id="IPR013785">
    <property type="entry name" value="Aldolase_TIM"/>
</dbReference>
<feature type="binding site" evidence="11">
    <location>
        <position position="330"/>
    </location>
    <ligand>
        <name>substrate</name>
    </ligand>
</feature>
<dbReference type="STRING" id="2656787.A0A370TW24"/>
<dbReference type="OrthoDB" id="10263753at2759"/>
<evidence type="ECO:0000256" key="3">
    <source>
        <dbReference type="ARBA" id="ARBA00012321"/>
    </source>
</evidence>
<dbReference type="EMBL" id="NPIC01000002">
    <property type="protein sequence ID" value="RDL39730.1"/>
    <property type="molecule type" value="Genomic_DNA"/>
</dbReference>
<evidence type="ECO:0000256" key="6">
    <source>
        <dbReference type="ARBA" id="ARBA00022975"/>
    </source>
</evidence>
<dbReference type="GO" id="GO:0044205">
    <property type="term" value="P:'de novo' UMP biosynthetic process"/>
    <property type="evidence" value="ECO:0007669"/>
    <property type="project" value="UniProtKB-UniPathway"/>
</dbReference>
<evidence type="ECO:0000256" key="1">
    <source>
        <dbReference type="ARBA" id="ARBA00004861"/>
    </source>
</evidence>
<keyword evidence="7" id="KW-0456">Lyase</keyword>
<keyword evidence="15" id="KW-1185">Reference proteome</keyword>
<organism evidence="14 15">
    <name type="scientific">Venustampulla echinocandica</name>
    <dbReference type="NCBI Taxonomy" id="2656787"/>
    <lineage>
        <taxon>Eukaryota</taxon>
        <taxon>Fungi</taxon>
        <taxon>Dikarya</taxon>
        <taxon>Ascomycota</taxon>
        <taxon>Pezizomycotina</taxon>
        <taxon>Leotiomycetes</taxon>
        <taxon>Helotiales</taxon>
        <taxon>Pleuroascaceae</taxon>
        <taxon>Venustampulla</taxon>
    </lineage>
</organism>
<accession>A0A370TW24</accession>
<evidence type="ECO:0000313" key="15">
    <source>
        <dbReference type="Proteomes" id="UP000254866"/>
    </source>
</evidence>
<keyword evidence="6" id="KW-0665">Pyrimidine biosynthesis</keyword>
<dbReference type="GO" id="GO:0005829">
    <property type="term" value="C:cytosol"/>
    <property type="evidence" value="ECO:0007669"/>
    <property type="project" value="TreeGrafter"/>
</dbReference>
<name>A0A370TW24_9HELO</name>
<dbReference type="InterPro" id="IPR018089">
    <property type="entry name" value="OMPdecase_AS"/>
</dbReference>
<feature type="active site" description="For OMPdecase activity" evidence="10">
    <location>
        <position position="115"/>
    </location>
</feature>
<dbReference type="CDD" id="cd04725">
    <property type="entry name" value="OMP_decarboxylase_like"/>
    <property type="match status" value="1"/>
</dbReference>
<comment type="caution">
    <text evidence="14">The sequence shown here is derived from an EMBL/GenBank/DDBJ whole genome shotgun (WGS) entry which is preliminary data.</text>
</comment>
<dbReference type="UniPathway" id="UPA00070">
    <property type="reaction ID" value="UER00120"/>
</dbReference>
<dbReference type="Gene3D" id="3.20.20.70">
    <property type="entry name" value="Aldolase class I"/>
    <property type="match status" value="1"/>
</dbReference>
<dbReference type="PROSITE" id="PS00156">
    <property type="entry name" value="OMPDECASE"/>
    <property type="match status" value="1"/>
</dbReference>
<dbReference type="InterPro" id="IPR001754">
    <property type="entry name" value="OMPdeCOase_dom"/>
</dbReference>
<feature type="region of interest" description="Disordered" evidence="12">
    <location>
        <begin position="1"/>
        <end position="23"/>
    </location>
</feature>
<evidence type="ECO:0000256" key="12">
    <source>
        <dbReference type="SAM" id="MobiDB-lite"/>
    </source>
</evidence>
<dbReference type="SMART" id="SM00934">
    <property type="entry name" value="OMPdecase"/>
    <property type="match status" value="1"/>
</dbReference>
<dbReference type="EC" id="4.1.1.23" evidence="3"/>
<feature type="binding site" evidence="11">
    <location>
        <position position="261"/>
    </location>
    <ligand>
        <name>substrate</name>
    </ligand>
</feature>
<evidence type="ECO:0000256" key="10">
    <source>
        <dbReference type="PIRSR" id="PIRSR614732-1"/>
    </source>
</evidence>
<comment type="pathway">
    <text evidence="1">Pyrimidine metabolism; UMP biosynthesis via de novo pathway; UMP from orotate: step 2/2.</text>
</comment>
<dbReference type="InterPro" id="IPR014732">
    <property type="entry name" value="OMPdecase"/>
</dbReference>
<dbReference type="RefSeq" id="XP_031872386.1">
    <property type="nucleotide sequence ID" value="XM_032012693.1"/>
</dbReference>
<feature type="active site" description="For OMPdecase activity" evidence="10">
    <location>
        <position position="112"/>
    </location>
</feature>
<evidence type="ECO:0000256" key="8">
    <source>
        <dbReference type="ARBA" id="ARBA00031744"/>
    </source>
</evidence>
<feature type="compositionally biased region" description="Basic and acidic residues" evidence="12">
    <location>
        <begin position="1"/>
        <end position="12"/>
    </location>
</feature>
<feature type="region of interest" description="Disordered" evidence="12">
    <location>
        <begin position="311"/>
        <end position="335"/>
    </location>
</feature>
<evidence type="ECO:0000256" key="5">
    <source>
        <dbReference type="ARBA" id="ARBA00022793"/>
    </source>
</evidence>
<dbReference type="GO" id="GO:0004590">
    <property type="term" value="F:orotidine-5'-phosphate decarboxylase activity"/>
    <property type="evidence" value="ECO:0007669"/>
    <property type="project" value="UniProtKB-EC"/>
</dbReference>
<feature type="binding site" evidence="11">
    <location>
        <position position="75"/>
    </location>
    <ligand>
        <name>substrate</name>
    </ligand>
</feature>
<evidence type="ECO:0000256" key="7">
    <source>
        <dbReference type="ARBA" id="ARBA00023239"/>
    </source>
</evidence>
<evidence type="ECO:0000256" key="2">
    <source>
        <dbReference type="ARBA" id="ARBA00011018"/>
    </source>
</evidence>
<protein>
    <recommendedName>
        <fullName evidence="4">Orotidine 5'-phosphate decarboxylase</fullName>
        <ecNumber evidence="3">4.1.1.23</ecNumber>
    </recommendedName>
    <alternativeName>
        <fullName evidence="9">OMP decarboxylase</fullName>
    </alternativeName>
    <alternativeName>
        <fullName evidence="8">Uridine 5'-monophosphate synthase</fullName>
    </alternativeName>
</protein>
<dbReference type="InterPro" id="IPR011060">
    <property type="entry name" value="RibuloseP-bd_barrel"/>
</dbReference>
<keyword evidence="5" id="KW-0210">Decarboxylase</keyword>
<evidence type="ECO:0000313" key="14">
    <source>
        <dbReference type="EMBL" id="RDL39730.1"/>
    </source>
</evidence>